<evidence type="ECO:0000313" key="2">
    <source>
        <dbReference type="EMBL" id="KAK0391610.1"/>
    </source>
</evidence>
<dbReference type="PANTHER" id="PTHR43433:SF5">
    <property type="entry name" value="AB HYDROLASE-1 DOMAIN-CONTAINING PROTEIN"/>
    <property type="match status" value="1"/>
</dbReference>
<dbReference type="PRINTS" id="PR00111">
    <property type="entry name" value="ABHYDROLASE"/>
</dbReference>
<dbReference type="InterPro" id="IPR000073">
    <property type="entry name" value="AB_hydrolase_1"/>
</dbReference>
<organism evidence="2 3">
    <name type="scientific">Sarocladium strictum</name>
    <name type="common">Black bundle disease fungus</name>
    <name type="synonym">Acremonium strictum</name>
    <dbReference type="NCBI Taxonomy" id="5046"/>
    <lineage>
        <taxon>Eukaryota</taxon>
        <taxon>Fungi</taxon>
        <taxon>Dikarya</taxon>
        <taxon>Ascomycota</taxon>
        <taxon>Pezizomycotina</taxon>
        <taxon>Sordariomycetes</taxon>
        <taxon>Hypocreomycetidae</taxon>
        <taxon>Hypocreales</taxon>
        <taxon>Sarocladiaceae</taxon>
        <taxon>Sarocladium</taxon>
    </lineage>
</organism>
<dbReference type="SUPFAM" id="SSF53474">
    <property type="entry name" value="alpha/beta-Hydrolases"/>
    <property type="match status" value="1"/>
</dbReference>
<dbReference type="AlphaFoldDB" id="A0AA39LC23"/>
<reference evidence="2" key="1">
    <citation type="submission" date="2022-10" db="EMBL/GenBank/DDBJ databases">
        <title>Determination and structural analysis of whole genome sequence of Sarocladium strictum F4-1.</title>
        <authorList>
            <person name="Hu L."/>
            <person name="Jiang Y."/>
        </authorList>
    </citation>
    <scope>NUCLEOTIDE SEQUENCE</scope>
    <source>
        <strain evidence="2">F4-1</strain>
    </source>
</reference>
<dbReference type="Gene3D" id="3.40.50.1820">
    <property type="entry name" value="alpha/beta hydrolase"/>
    <property type="match status" value="1"/>
</dbReference>
<protein>
    <recommendedName>
        <fullName evidence="1">AB hydrolase-1 domain-containing protein</fullName>
    </recommendedName>
</protein>
<dbReference type="Proteomes" id="UP001175261">
    <property type="component" value="Unassembled WGS sequence"/>
</dbReference>
<gene>
    <name evidence="2" type="ORF">NLU13_1110</name>
</gene>
<dbReference type="InterPro" id="IPR050471">
    <property type="entry name" value="AB_hydrolase"/>
</dbReference>
<sequence>MGDTYARLPSVEETLSHPAYPTTVWNLEPDRKGVASVAETRGGPFRVTWEIHGTGPSKILFVMGVGGTRRTWQQQTKHFGHDHGEEYSVLVLDNRGQGESDKPFGRYTTSELALDLIDVLDQVGWTDDRSVHLVGISLGGMIAQEIAHAAPHRLRSLSLICTTSAMQRSKSFMEELAQRSGVLFPKSEYRSAIDTARQIFNEEWLLAPDESLPPVLGTTPKCAPPRNGGTEYLRFDNNFQRFLAGELTKRRDPGFYSKMGIISQLMAAGGHYKSPEQLKAIADVVGRESIMVLHGTGDNMIGVENGKTIMKIMEPGTAMVVENMSHTPVLDRPHWFNNLLQEKLTKWDSLEGGK</sequence>
<name>A0AA39LC23_SARSR</name>
<feature type="domain" description="AB hydrolase-1" evidence="1">
    <location>
        <begin position="60"/>
        <end position="337"/>
    </location>
</feature>
<dbReference type="PANTHER" id="PTHR43433">
    <property type="entry name" value="HYDROLASE, ALPHA/BETA FOLD FAMILY PROTEIN"/>
    <property type="match status" value="1"/>
</dbReference>
<dbReference type="EMBL" id="JAPDFR010000001">
    <property type="protein sequence ID" value="KAK0391610.1"/>
    <property type="molecule type" value="Genomic_DNA"/>
</dbReference>
<evidence type="ECO:0000313" key="3">
    <source>
        <dbReference type="Proteomes" id="UP001175261"/>
    </source>
</evidence>
<comment type="caution">
    <text evidence="2">The sequence shown here is derived from an EMBL/GenBank/DDBJ whole genome shotgun (WGS) entry which is preliminary data.</text>
</comment>
<keyword evidence="3" id="KW-1185">Reference proteome</keyword>
<dbReference type="Pfam" id="PF12697">
    <property type="entry name" value="Abhydrolase_6"/>
    <property type="match status" value="1"/>
</dbReference>
<accession>A0AA39LC23</accession>
<evidence type="ECO:0000259" key="1">
    <source>
        <dbReference type="Pfam" id="PF12697"/>
    </source>
</evidence>
<proteinExistence type="predicted"/>
<dbReference type="InterPro" id="IPR029058">
    <property type="entry name" value="AB_hydrolase_fold"/>
</dbReference>